<evidence type="ECO:0000313" key="3">
    <source>
        <dbReference type="Proteomes" id="UP001244341"/>
    </source>
</evidence>
<dbReference type="SUPFAM" id="SSF50978">
    <property type="entry name" value="WD40 repeat-like"/>
    <property type="match status" value="1"/>
</dbReference>
<gene>
    <name evidence="2" type="ORF">OEZ85_007449</name>
</gene>
<dbReference type="InterPro" id="IPR015943">
    <property type="entry name" value="WD40/YVTN_repeat-like_dom_sf"/>
</dbReference>
<evidence type="ECO:0000256" key="1">
    <source>
        <dbReference type="SAM" id="MobiDB-lite"/>
    </source>
</evidence>
<dbReference type="Gene3D" id="2.130.10.10">
    <property type="entry name" value="YVTN repeat-like/Quinoprotein amine dehydrogenase"/>
    <property type="match status" value="1"/>
</dbReference>
<dbReference type="Proteomes" id="UP001244341">
    <property type="component" value="Chromosome 1b"/>
</dbReference>
<feature type="region of interest" description="Disordered" evidence="1">
    <location>
        <begin position="236"/>
        <end position="262"/>
    </location>
</feature>
<name>A0ABY8TFX9_TETOB</name>
<sequence length="945" mass="100760">MLLESAKLQHAEAHAQQLAAIAEDIAVLHISAAALDKDEDKLRSRFVRRRFSLAAAIQEDAALEGLSEVEILQQVRTKAGMPQQQKQLASIRRRAAVTSTRLRWQVVRPQTYAGDLALTAHQRSIKGLAQSIIEELLDAALAHIAMRPTKQQVAVEMAEWRAARPAALAGISRHVADSIYKEVVEELLAEVAAEAAQAAAADAFAFDMLVSAVAFSQGKYDLGFKADDVQQVLEPVQQQQQQDQAPGRQGASKRQQQQQQQQQAVPARALYLAGLQGMLWEMRQRRPRGTPYGHTQPLAPHFHAGAAVSKARRIAVSRQRPPLAASAAVWARREAPRGQLEQGGWPTAAHLAAAMREREFWGQVVLRPRMQRASLPGPACLENTSLLVPDALGAVTALSGCPAGTFLAAGTSRGALLVWDLRKDAAVTPWFQVTGSGQLYKRRWWNPWAAKPPRKPAIAGFAWSADSYQLAALDASSNMKMWWMRPEEREDGQSVAELQARAAPVTPELAVLITPFMVALSGKAPIADESDAAAAAKAAAGDATNSSSSSSSSSATLTQKLGQWLGLLPAEGPGAAREVPPRQWRPVLHPAFTIAGTQPTVVIPQVTGDILSLTTDIGGPVLPGFGPSAFAERANAGAAGLAAATAVAGLGRSGRAGSSAGAAAGDAAGGSMPQAVVDFLMPPQASNADIVSQSLYRGHSSHVVFLGFLPDASLLSLDAGGCLAQWPASASQRCGFGWLTPRKCWQLPHSTRTCQPRGNLQPVWPALPGRAGRVGSSKTNTAAGGTWVPEYCPDAQDRADAKLLQQDPTGAFLLQPRLPWLVVSAELTPSRRELLIFCLVAPHQEDPSASHTFAVLVISLASMRQLVPRIDVHDPSAGTAAPAYALTPTLHTTGSEYLLMNLGCGVVGAFSLATGQLVREIDTGLQEDMIERDRTEQVIDQIKPC</sequence>
<protein>
    <submittedName>
        <fullName evidence="2">Uncharacterized protein</fullName>
    </submittedName>
</protein>
<organism evidence="2 3">
    <name type="scientific">Tetradesmus obliquus</name>
    <name type="common">Green alga</name>
    <name type="synonym">Acutodesmus obliquus</name>
    <dbReference type="NCBI Taxonomy" id="3088"/>
    <lineage>
        <taxon>Eukaryota</taxon>
        <taxon>Viridiplantae</taxon>
        <taxon>Chlorophyta</taxon>
        <taxon>core chlorophytes</taxon>
        <taxon>Chlorophyceae</taxon>
        <taxon>CS clade</taxon>
        <taxon>Sphaeropleales</taxon>
        <taxon>Scenedesmaceae</taxon>
        <taxon>Tetradesmus</taxon>
    </lineage>
</organism>
<evidence type="ECO:0000313" key="2">
    <source>
        <dbReference type="EMBL" id="WIA07976.1"/>
    </source>
</evidence>
<dbReference type="InterPro" id="IPR036322">
    <property type="entry name" value="WD40_repeat_dom_sf"/>
</dbReference>
<reference evidence="2 3" key="1">
    <citation type="submission" date="2023-05" db="EMBL/GenBank/DDBJ databases">
        <title>A 100% complete, gapless, phased diploid assembly of the Scenedesmus obliquus UTEX 3031 genome.</title>
        <authorList>
            <person name="Biondi T.C."/>
            <person name="Hanschen E.R."/>
            <person name="Kwon T."/>
            <person name="Eng W."/>
            <person name="Kruse C.P.S."/>
            <person name="Koehler S.I."/>
            <person name="Kunde Y."/>
            <person name="Gleasner C.D."/>
            <person name="You Mak K.T."/>
            <person name="Polle J."/>
            <person name="Hovde B.T."/>
            <person name="Starkenburg S.R."/>
        </authorList>
    </citation>
    <scope>NUCLEOTIDE SEQUENCE [LARGE SCALE GENOMIC DNA]</scope>
    <source>
        <strain evidence="2 3">DOE0152z</strain>
    </source>
</reference>
<accession>A0ABY8TFX9</accession>
<keyword evidence="3" id="KW-1185">Reference proteome</keyword>
<proteinExistence type="predicted"/>
<dbReference type="EMBL" id="CP126208">
    <property type="protein sequence ID" value="WIA07976.1"/>
    <property type="molecule type" value="Genomic_DNA"/>
</dbReference>